<evidence type="ECO:0000313" key="2">
    <source>
        <dbReference type="Proteomes" id="UP000007800"/>
    </source>
</evidence>
<protein>
    <submittedName>
        <fullName evidence="1">Uncharacterized protein</fullName>
    </submittedName>
</protein>
<feature type="non-terminal residue" evidence="1">
    <location>
        <position position="75"/>
    </location>
</feature>
<accession>C5LN06</accession>
<proteinExistence type="predicted"/>
<reference evidence="1 2" key="1">
    <citation type="submission" date="2008-07" db="EMBL/GenBank/DDBJ databases">
        <authorList>
            <person name="El-Sayed N."/>
            <person name="Caler E."/>
            <person name="Inman J."/>
            <person name="Amedeo P."/>
            <person name="Hass B."/>
            <person name="Wortman J."/>
        </authorList>
    </citation>
    <scope>NUCLEOTIDE SEQUENCE [LARGE SCALE GENOMIC DNA]</scope>
    <source>
        <strain evidence="2">ATCC 50983 / TXsc</strain>
    </source>
</reference>
<dbReference type="AlphaFoldDB" id="C5LN06"/>
<dbReference type="GeneID" id="9054321"/>
<evidence type="ECO:0000313" key="1">
    <source>
        <dbReference type="EMBL" id="EER01887.1"/>
    </source>
</evidence>
<dbReference type="RefSeq" id="XP_002769169.1">
    <property type="nucleotide sequence ID" value="XM_002769123.1"/>
</dbReference>
<sequence>MFRLCELNMSVVETSPLRDEIRVRGVSERWEEFVALVGQDYLPVPLGGRRWRNRVTKDNASIGTDRSIILTTSVV</sequence>
<dbReference type="InParanoid" id="C5LN06"/>
<gene>
    <name evidence="1" type="ORF">Pmar_PMAR015817</name>
</gene>
<dbReference type="Proteomes" id="UP000007800">
    <property type="component" value="Unassembled WGS sequence"/>
</dbReference>
<name>C5LN06_PERM5</name>
<organism evidence="2">
    <name type="scientific">Perkinsus marinus (strain ATCC 50983 / TXsc)</name>
    <dbReference type="NCBI Taxonomy" id="423536"/>
    <lineage>
        <taxon>Eukaryota</taxon>
        <taxon>Sar</taxon>
        <taxon>Alveolata</taxon>
        <taxon>Perkinsozoa</taxon>
        <taxon>Perkinsea</taxon>
        <taxon>Perkinsida</taxon>
        <taxon>Perkinsidae</taxon>
        <taxon>Perkinsus</taxon>
    </lineage>
</organism>
<dbReference type="EMBL" id="GG683657">
    <property type="protein sequence ID" value="EER01887.1"/>
    <property type="molecule type" value="Genomic_DNA"/>
</dbReference>
<keyword evidence="2" id="KW-1185">Reference proteome</keyword>